<evidence type="ECO:0000313" key="2">
    <source>
        <dbReference type="Proteomes" id="UP000546464"/>
    </source>
</evidence>
<proteinExistence type="predicted"/>
<dbReference type="AlphaFoldDB" id="A0A842H8Z5"/>
<organism evidence="1 2">
    <name type="scientific">Ruficoccus amylovorans</name>
    <dbReference type="NCBI Taxonomy" id="1804625"/>
    <lineage>
        <taxon>Bacteria</taxon>
        <taxon>Pseudomonadati</taxon>
        <taxon>Verrucomicrobiota</taxon>
        <taxon>Opitutia</taxon>
        <taxon>Puniceicoccales</taxon>
        <taxon>Cerasicoccaceae</taxon>
        <taxon>Ruficoccus</taxon>
    </lineage>
</organism>
<evidence type="ECO:0000313" key="1">
    <source>
        <dbReference type="EMBL" id="MBC2592695.1"/>
    </source>
</evidence>
<reference evidence="1 2" key="1">
    <citation type="submission" date="2020-07" db="EMBL/GenBank/DDBJ databases">
        <authorList>
            <person name="Feng X."/>
        </authorList>
    </citation>
    <scope>NUCLEOTIDE SEQUENCE [LARGE SCALE GENOMIC DNA]</scope>
    <source>
        <strain evidence="1 2">JCM31066</strain>
    </source>
</reference>
<dbReference type="EMBL" id="JACHVB010000004">
    <property type="protein sequence ID" value="MBC2592695.1"/>
    <property type="molecule type" value="Genomic_DNA"/>
</dbReference>
<sequence>MLEVTIPSIDTWPPLLRITRGVTEPSVKRVMGRAIANLIRRHLRKLDRERPNQLGGQRTHFYANAAAAVQNPRLHGSTGVAVGINHVGIAQRFHGGVIVPKFADWLSIPARTEAYGTRAREHANLAFILIRARTTAKGDPLAMLQEPGGGVLFWLVKRVVQQPDPSVLPTEDGLLGAALEAGEEYVGLLLERAAL</sequence>
<dbReference type="RefSeq" id="WP_185673734.1">
    <property type="nucleotide sequence ID" value="NZ_JACHVB010000004.1"/>
</dbReference>
<name>A0A842H8Z5_9BACT</name>
<accession>A0A842H8Z5</accession>
<gene>
    <name evidence="1" type="ORF">H5P28_00315</name>
</gene>
<dbReference type="Proteomes" id="UP000546464">
    <property type="component" value="Unassembled WGS sequence"/>
</dbReference>
<comment type="caution">
    <text evidence="1">The sequence shown here is derived from an EMBL/GenBank/DDBJ whole genome shotgun (WGS) entry which is preliminary data.</text>
</comment>
<protein>
    <submittedName>
        <fullName evidence="1">Uncharacterized protein</fullName>
    </submittedName>
</protein>
<keyword evidence="2" id="KW-1185">Reference proteome</keyword>